<dbReference type="eggNOG" id="KOG4174">
    <property type="taxonomic scope" value="Eukaryota"/>
</dbReference>
<dbReference type="GO" id="GO:0070475">
    <property type="term" value="P:rRNA base methylation"/>
    <property type="evidence" value="ECO:0007669"/>
    <property type="project" value="InterPro"/>
</dbReference>
<dbReference type="AlphaFoldDB" id="K0S4D7"/>
<dbReference type="OMA" id="FTRCIAC"/>
<dbReference type="Pfam" id="PF10354">
    <property type="entry name" value="BMT5-like"/>
    <property type="match status" value="1"/>
</dbReference>
<dbReference type="OrthoDB" id="273345at2759"/>
<evidence type="ECO:0000259" key="2">
    <source>
        <dbReference type="Pfam" id="PF10354"/>
    </source>
</evidence>
<accession>K0S4D7</accession>
<evidence type="ECO:0000313" key="3">
    <source>
        <dbReference type="EMBL" id="EJK53732.1"/>
    </source>
</evidence>
<name>K0S4D7_THAOC</name>
<gene>
    <name evidence="3" type="ORF">THAOC_26766</name>
</gene>
<feature type="region of interest" description="Disordered" evidence="1">
    <location>
        <begin position="254"/>
        <end position="282"/>
    </location>
</feature>
<proteinExistence type="predicted"/>
<feature type="compositionally biased region" description="Acidic residues" evidence="1">
    <location>
        <begin position="225"/>
        <end position="234"/>
    </location>
</feature>
<feature type="compositionally biased region" description="Basic residues" evidence="1">
    <location>
        <begin position="262"/>
        <end position="282"/>
    </location>
</feature>
<comment type="caution">
    <text evidence="3">The sequence shown here is derived from an EMBL/GenBank/DDBJ whole genome shotgun (WGS) entry which is preliminary data.</text>
</comment>
<organism evidence="3 4">
    <name type="scientific">Thalassiosira oceanica</name>
    <name type="common">Marine diatom</name>
    <dbReference type="NCBI Taxonomy" id="159749"/>
    <lineage>
        <taxon>Eukaryota</taxon>
        <taxon>Sar</taxon>
        <taxon>Stramenopiles</taxon>
        <taxon>Ochrophyta</taxon>
        <taxon>Bacillariophyta</taxon>
        <taxon>Coscinodiscophyceae</taxon>
        <taxon>Thalassiosirophycidae</taxon>
        <taxon>Thalassiosirales</taxon>
        <taxon>Thalassiosiraceae</taxon>
        <taxon>Thalassiosira</taxon>
    </lineage>
</organism>
<evidence type="ECO:0000313" key="4">
    <source>
        <dbReference type="Proteomes" id="UP000266841"/>
    </source>
</evidence>
<evidence type="ECO:0000256" key="1">
    <source>
        <dbReference type="SAM" id="MobiDB-lite"/>
    </source>
</evidence>
<feature type="region of interest" description="Disordered" evidence="1">
    <location>
        <begin position="217"/>
        <end position="236"/>
    </location>
</feature>
<dbReference type="GO" id="GO:0070042">
    <property type="term" value="F:rRNA (uridine-N3-)-methyltransferase activity"/>
    <property type="evidence" value="ECO:0007669"/>
    <property type="project" value="InterPro"/>
</dbReference>
<dbReference type="InterPro" id="IPR019446">
    <property type="entry name" value="BMT5-like"/>
</dbReference>
<protein>
    <recommendedName>
        <fullName evidence="2">25S rRNA (uridine-N(3))-methyltransferase BMT5-like domain-containing protein</fullName>
    </recommendedName>
</protein>
<dbReference type="EMBL" id="AGNL01037152">
    <property type="protein sequence ID" value="EJK53732.1"/>
    <property type="molecule type" value="Genomic_DNA"/>
</dbReference>
<keyword evidence="4" id="KW-1185">Reference proteome</keyword>
<reference evidence="3 4" key="1">
    <citation type="journal article" date="2012" name="Genome Biol.">
        <title>Genome and low-iron response of an oceanic diatom adapted to chronic iron limitation.</title>
        <authorList>
            <person name="Lommer M."/>
            <person name="Specht M."/>
            <person name="Roy A.S."/>
            <person name="Kraemer L."/>
            <person name="Andreson R."/>
            <person name="Gutowska M.A."/>
            <person name="Wolf J."/>
            <person name="Bergner S.V."/>
            <person name="Schilhabel M.B."/>
            <person name="Klostermeier U.C."/>
            <person name="Beiko R.G."/>
            <person name="Rosenstiel P."/>
            <person name="Hippler M."/>
            <person name="Laroche J."/>
        </authorList>
    </citation>
    <scope>NUCLEOTIDE SEQUENCE [LARGE SCALE GENOMIC DNA]</scope>
    <source>
        <strain evidence="3 4">CCMP1005</strain>
    </source>
</reference>
<feature type="non-terminal residue" evidence="3">
    <location>
        <position position="1"/>
    </location>
</feature>
<sequence length="282" mass="30951">VGTFDTALDAEFTKRVPNQRPEMCPRSNAKIEGGLNGAYRLGMKVLCVGDGDMSFALAVAGQVFDKNASGEGSVVATSYEDQATLQKVYPNFEETLKSLRSYGGVKVGYKVDATNLHASFPDGLANTTFQRICWNFPCTAISRGQDGQNAAMEETRTCAAFPLEGAGSQFEFKGKIVFDRCNLPPYVPRKALDRKSFPCHDACDYVFGWSGGGSNSSIPEAGAGADDDDDDDMEPEKIVKVTTKMLERVRAIHLRNQVGAERKKHERTTRKGGQRKKRQRTK</sequence>
<feature type="domain" description="25S rRNA (uridine-N(3))-methyltransferase BMT5-like" evidence="2">
    <location>
        <begin position="46"/>
        <end position="156"/>
    </location>
</feature>
<dbReference type="Proteomes" id="UP000266841">
    <property type="component" value="Unassembled WGS sequence"/>
</dbReference>